<feature type="domain" description="Nephrocystin 3-like N-terminal" evidence="4">
    <location>
        <begin position="334"/>
        <end position="501"/>
    </location>
</feature>
<dbReference type="InterPro" id="IPR027417">
    <property type="entry name" value="P-loop_NTPase"/>
</dbReference>
<gene>
    <name evidence="5" type="ORF">EURHEDRAFT_518392</name>
</gene>
<feature type="region of interest" description="Disordered" evidence="3">
    <location>
        <begin position="11"/>
        <end position="65"/>
    </location>
</feature>
<feature type="repeat" description="WD" evidence="2">
    <location>
        <begin position="941"/>
        <end position="982"/>
    </location>
</feature>
<dbReference type="PROSITE" id="PS50294">
    <property type="entry name" value="WD_REPEATS_REGION"/>
    <property type="match status" value="2"/>
</dbReference>
<dbReference type="InterPro" id="IPR015943">
    <property type="entry name" value="WD40/YVTN_repeat-like_dom_sf"/>
</dbReference>
<feature type="compositionally biased region" description="Polar residues" evidence="3">
    <location>
        <begin position="19"/>
        <end position="31"/>
    </location>
</feature>
<keyword evidence="2" id="KW-0853">WD repeat</keyword>
<dbReference type="HOGENOM" id="CLU_000288_6_16_1"/>
<evidence type="ECO:0000313" key="6">
    <source>
        <dbReference type="Proteomes" id="UP000019804"/>
    </source>
</evidence>
<dbReference type="Pfam" id="PF24883">
    <property type="entry name" value="NPHP3_N"/>
    <property type="match status" value="1"/>
</dbReference>
<keyword evidence="6" id="KW-1185">Reference proteome</keyword>
<evidence type="ECO:0000256" key="3">
    <source>
        <dbReference type="SAM" id="MobiDB-lite"/>
    </source>
</evidence>
<proteinExistence type="predicted"/>
<accession>A0A017S3Q2</accession>
<dbReference type="InterPro" id="IPR036322">
    <property type="entry name" value="WD40_repeat_dom_sf"/>
</dbReference>
<dbReference type="InterPro" id="IPR001680">
    <property type="entry name" value="WD40_rpt"/>
</dbReference>
<evidence type="ECO:0000259" key="4">
    <source>
        <dbReference type="Pfam" id="PF24883"/>
    </source>
</evidence>
<sequence length="1067" mass="122006">MRLYFRRKWEKIKHRDNRPQNTDSKYSFNSDQYKRSSSAHAESSAPASYSDKPHEPNEQKRGTGPKDLWQIAYEKLSNEDQQLLSADQLSSQSSQMVDHGKDARTLRKLEEVIQLTEQQYEDYQNGGLKITRGSGKEDISIRDTAHRILDATLSFKDIISAIAAFDPTNHASSAWAIVSLGLTMTKNHMDIRDALFKSSEFLADVLARCAFIEKTHYCNNQSETKDKIEKALVKVYTTNLGKRMLESVPAVSNHPIIQIESSIKNDEQALHHWVQRNEHLQHQKSAEDMLDQIDEVITSIQHLHQKLDHSNLRNAEGASFDSYENQHDAECLPGTREEILQQIKQWGSSVQGQCMFWLCGRAGTGKSTISRTVARMLKEQGQLGASFFFKRGEGDRSNAKRLFSTITRQLVTAIPHLTRGVSNAIDDDPDISTKSLKEQFNKLLFQPFSGLNQSQHTTNMLIVIDALDECDREEDIQVLLELLPQLQKLTSVHWKIFLTSRPELSIHQSLKGMKDSEHRDFILHEIPESMIEQDISTFLKHKLSEIRVKREQNLEWPGEITTQNLVKISVPLFIFAATICRQLEDPQWDPKETLIEILTYQNGNDFEGTYMPVLDRLFIKQSEYKKKRLVEEFQKVVGAIILFKTPLSIASISRLTGVRKNLIELRLNSLQSVLSVPDDATKPVRLFHLSFRDFLLDANIREKTECWVDEKKKHSEITLQCLRVMHEGLRKNLCKLEHDGTQRIEIDQCLIDEFIPPELQYSCRYWVQHLEQGEDPTKRMDNVFSFLQEHFIYWMEAMSILGLASELVGMIDTTRQLISDNEHSQLCAFLQDARRFILKTRHIADTAPLQLYSSGLIFAPIKSIIRETFKSDIPSWIYKSPEVEQYWSAELETLEGHSNSGHSNWVRSVAFSMDGRLLASASYDSTVKLWDPASGALRHTLEGHSSWVRSVAFSMDGRLLASASDDSTVKLWDPASGALHHTFEGHGTVYGLSFAEDMILPPSCVNDNPLHPTKIEIHVLDQGWVAIQGRKLLWLPVTYRPTHVVARNGILVMGHASGRVTFFEFCL</sequence>
<dbReference type="OrthoDB" id="674604at2759"/>
<keyword evidence="1" id="KW-0677">Repeat</keyword>
<dbReference type="Proteomes" id="UP000019804">
    <property type="component" value="Unassembled WGS sequence"/>
</dbReference>
<dbReference type="Pfam" id="PF00400">
    <property type="entry name" value="WD40"/>
    <property type="match status" value="2"/>
</dbReference>
<dbReference type="RefSeq" id="XP_040635232.1">
    <property type="nucleotide sequence ID" value="XM_040786670.1"/>
</dbReference>
<feature type="repeat" description="WD" evidence="2">
    <location>
        <begin position="899"/>
        <end position="940"/>
    </location>
</feature>
<dbReference type="PROSITE" id="PS50082">
    <property type="entry name" value="WD_REPEATS_2"/>
    <property type="match status" value="2"/>
</dbReference>
<dbReference type="PANTHER" id="PTHR10039">
    <property type="entry name" value="AMELOGENIN"/>
    <property type="match status" value="1"/>
</dbReference>
<dbReference type="GeneID" id="63701794"/>
<feature type="compositionally biased region" description="Low complexity" evidence="3">
    <location>
        <begin position="36"/>
        <end position="50"/>
    </location>
</feature>
<evidence type="ECO:0000256" key="1">
    <source>
        <dbReference type="ARBA" id="ARBA00022737"/>
    </source>
</evidence>
<dbReference type="Gene3D" id="3.40.50.300">
    <property type="entry name" value="P-loop containing nucleotide triphosphate hydrolases"/>
    <property type="match status" value="1"/>
</dbReference>
<evidence type="ECO:0000313" key="5">
    <source>
        <dbReference type="EMBL" id="EYE91542.1"/>
    </source>
</evidence>
<dbReference type="AlphaFoldDB" id="A0A017S3Q2"/>
<organism evidence="5 6">
    <name type="scientific">Aspergillus ruber (strain CBS 135680)</name>
    <dbReference type="NCBI Taxonomy" id="1388766"/>
    <lineage>
        <taxon>Eukaryota</taxon>
        <taxon>Fungi</taxon>
        <taxon>Dikarya</taxon>
        <taxon>Ascomycota</taxon>
        <taxon>Pezizomycotina</taxon>
        <taxon>Eurotiomycetes</taxon>
        <taxon>Eurotiomycetidae</taxon>
        <taxon>Eurotiales</taxon>
        <taxon>Aspergillaceae</taxon>
        <taxon>Aspergillus</taxon>
        <taxon>Aspergillus subgen. Aspergillus</taxon>
    </lineage>
</organism>
<dbReference type="SUPFAM" id="SSF52540">
    <property type="entry name" value="P-loop containing nucleoside triphosphate hydrolases"/>
    <property type="match status" value="1"/>
</dbReference>
<feature type="compositionally biased region" description="Basic and acidic residues" evidence="3">
    <location>
        <begin position="51"/>
        <end position="61"/>
    </location>
</feature>
<dbReference type="EMBL" id="KK088444">
    <property type="protein sequence ID" value="EYE91542.1"/>
    <property type="molecule type" value="Genomic_DNA"/>
</dbReference>
<name>A0A017S3Q2_ASPRC</name>
<dbReference type="InterPro" id="IPR056884">
    <property type="entry name" value="NPHP3-like_N"/>
</dbReference>
<reference evidence="6" key="1">
    <citation type="journal article" date="2014" name="Nat. Commun.">
        <title>Genomic adaptations of the halophilic Dead Sea filamentous fungus Eurotium rubrum.</title>
        <authorList>
            <person name="Kis-Papo T."/>
            <person name="Weig A.R."/>
            <person name="Riley R."/>
            <person name="Persoh D."/>
            <person name="Salamov A."/>
            <person name="Sun H."/>
            <person name="Lipzen A."/>
            <person name="Wasser S.P."/>
            <person name="Rambold G."/>
            <person name="Grigoriev I.V."/>
            <person name="Nevo E."/>
        </authorList>
    </citation>
    <scope>NUCLEOTIDE SEQUENCE [LARGE SCALE GENOMIC DNA]</scope>
    <source>
        <strain evidence="6">CBS 135680</strain>
    </source>
</reference>
<dbReference type="Gene3D" id="2.130.10.10">
    <property type="entry name" value="YVTN repeat-like/Quinoprotein amine dehydrogenase"/>
    <property type="match status" value="1"/>
</dbReference>
<dbReference type="SUPFAM" id="SSF50978">
    <property type="entry name" value="WD40 repeat-like"/>
    <property type="match status" value="1"/>
</dbReference>
<evidence type="ECO:0000256" key="2">
    <source>
        <dbReference type="PROSITE-ProRule" id="PRU00221"/>
    </source>
</evidence>
<dbReference type="SMART" id="SM00320">
    <property type="entry name" value="WD40"/>
    <property type="match status" value="2"/>
</dbReference>
<dbReference type="STRING" id="1388766.A0A017S3Q2"/>
<protein>
    <recommendedName>
        <fullName evidence="4">Nephrocystin 3-like N-terminal domain-containing protein</fullName>
    </recommendedName>
</protein>
<dbReference type="PANTHER" id="PTHR10039:SF17">
    <property type="entry name" value="FUNGAL STAND N-TERMINAL GOODBYE DOMAIN-CONTAINING PROTEIN-RELATED"/>
    <property type="match status" value="1"/>
</dbReference>